<evidence type="ECO:0000313" key="3">
    <source>
        <dbReference type="Proteomes" id="UP000484381"/>
    </source>
</evidence>
<feature type="compositionally biased region" description="Basic and acidic residues" evidence="1">
    <location>
        <begin position="40"/>
        <end position="53"/>
    </location>
</feature>
<dbReference type="AlphaFoldDB" id="A0A7X1NAB1"/>
<evidence type="ECO:0000256" key="1">
    <source>
        <dbReference type="SAM" id="MobiDB-lite"/>
    </source>
</evidence>
<reference evidence="2 3" key="1">
    <citation type="submission" date="2019-10" db="EMBL/GenBank/DDBJ databases">
        <title>Paraburkholderia sp. isolated from nodules of Mimosa pudica from Brazilian Atlantic Forest soils.</title>
        <authorList>
            <person name="Paulitsch F."/>
            <person name="Hungria M."/>
            <person name="Dall'Agnol R."/>
        </authorList>
    </citation>
    <scope>NUCLEOTIDE SEQUENCE [LARGE SCALE GENOMIC DNA]</scope>
    <source>
        <strain evidence="2 3">CNPSo 3157</strain>
    </source>
</reference>
<protein>
    <recommendedName>
        <fullName evidence="4">Mu-like prophage FluMu N-terminal domain-containing protein</fullName>
    </recommendedName>
</protein>
<dbReference type="RefSeq" id="WP_152758634.1">
    <property type="nucleotide sequence ID" value="NZ_WHNP01000010.1"/>
</dbReference>
<sequence length="61" mass="6489">MKLVKITRHHGRYTPGDVAGFDDERAQTLIDSGIAEEHVPETKDDVKAAKGDATKAAAAKG</sequence>
<organism evidence="2 3">
    <name type="scientific">Paraburkholderia franconis</name>
    <dbReference type="NCBI Taxonomy" id="2654983"/>
    <lineage>
        <taxon>Bacteria</taxon>
        <taxon>Pseudomonadati</taxon>
        <taxon>Pseudomonadota</taxon>
        <taxon>Betaproteobacteria</taxon>
        <taxon>Burkholderiales</taxon>
        <taxon>Burkholderiaceae</taxon>
        <taxon>Paraburkholderia</taxon>
    </lineage>
</organism>
<accession>A0A7X1NAB1</accession>
<dbReference type="EMBL" id="WHNP01000010">
    <property type="protein sequence ID" value="MPW17881.1"/>
    <property type="molecule type" value="Genomic_DNA"/>
</dbReference>
<dbReference type="Proteomes" id="UP000484381">
    <property type="component" value="Unassembled WGS sequence"/>
</dbReference>
<evidence type="ECO:0000313" key="2">
    <source>
        <dbReference type="EMBL" id="MPW17881.1"/>
    </source>
</evidence>
<name>A0A7X1NAB1_9BURK</name>
<evidence type="ECO:0008006" key="4">
    <source>
        <dbReference type="Google" id="ProtNLM"/>
    </source>
</evidence>
<gene>
    <name evidence="2" type="ORF">GCT13_13275</name>
</gene>
<feature type="region of interest" description="Disordered" evidence="1">
    <location>
        <begin position="40"/>
        <end position="61"/>
    </location>
</feature>
<keyword evidence="3" id="KW-1185">Reference proteome</keyword>
<comment type="caution">
    <text evidence="2">The sequence shown here is derived from an EMBL/GenBank/DDBJ whole genome shotgun (WGS) entry which is preliminary data.</text>
</comment>
<proteinExistence type="predicted"/>